<organism evidence="1 2">
    <name type="scientific">Thermosporothrix hazakensis</name>
    <dbReference type="NCBI Taxonomy" id="644383"/>
    <lineage>
        <taxon>Bacteria</taxon>
        <taxon>Bacillati</taxon>
        <taxon>Chloroflexota</taxon>
        <taxon>Ktedonobacteria</taxon>
        <taxon>Ktedonobacterales</taxon>
        <taxon>Thermosporotrichaceae</taxon>
        <taxon>Thermosporothrix</taxon>
    </lineage>
</organism>
<proteinExistence type="predicted"/>
<protein>
    <submittedName>
        <fullName evidence="1">Uncharacterized protein</fullName>
    </submittedName>
</protein>
<dbReference type="Proteomes" id="UP000248806">
    <property type="component" value="Unassembled WGS sequence"/>
</dbReference>
<accession>A0A326TUG3</accession>
<comment type="caution">
    <text evidence="1">The sequence shown here is derived from an EMBL/GenBank/DDBJ whole genome shotgun (WGS) entry which is preliminary data.</text>
</comment>
<sequence>MRDDPNARRLRTLLQKCVPPRIRDHLRKGGPTPVDIERIRGYTRDIASFGDLILYPDGTGREQPYLAELVEAVALLAFAPGGITVMGLDFDATIIAQEAPQDELTQLLSDIDSLLSL</sequence>
<evidence type="ECO:0000313" key="1">
    <source>
        <dbReference type="EMBL" id="PZW19679.1"/>
    </source>
</evidence>
<dbReference type="RefSeq" id="WP_111326208.1">
    <property type="nucleotide sequence ID" value="NZ_BIFX01000001.1"/>
</dbReference>
<dbReference type="AlphaFoldDB" id="A0A326TUG3"/>
<gene>
    <name evidence="1" type="ORF">EI42_05988</name>
</gene>
<name>A0A326TUG3_THEHA</name>
<evidence type="ECO:0000313" key="2">
    <source>
        <dbReference type="Proteomes" id="UP000248806"/>
    </source>
</evidence>
<keyword evidence="2" id="KW-1185">Reference proteome</keyword>
<dbReference type="EMBL" id="QKUF01000044">
    <property type="protein sequence ID" value="PZW19679.1"/>
    <property type="molecule type" value="Genomic_DNA"/>
</dbReference>
<reference evidence="1 2" key="1">
    <citation type="submission" date="2018-06" db="EMBL/GenBank/DDBJ databases">
        <title>Genomic Encyclopedia of Archaeal and Bacterial Type Strains, Phase II (KMG-II): from individual species to whole genera.</title>
        <authorList>
            <person name="Goeker M."/>
        </authorList>
    </citation>
    <scope>NUCLEOTIDE SEQUENCE [LARGE SCALE GENOMIC DNA]</scope>
    <source>
        <strain evidence="1 2">ATCC BAA-1881</strain>
    </source>
</reference>